<dbReference type="Pfam" id="PF00149">
    <property type="entry name" value="Metallophos"/>
    <property type="match status" value="1"/>
</dbReference>
<dbReference type="InterPro" id="IPR006311">
    <property type="entry name" value="TAT_signal"/>
</dbReference>
<sequence>MAPAPLTTRREMLRRALAVAAASTLNPAGAAAAAVVTTQDVVAPSSSKAKGDVAASDVPSARPSHPDDPPTRVTATGRIIAIGDLHGDWRKTIGALSTAKVIAVNELDEVIWTGGDTCVVQVGDVLDRGDHEIAIVKLLRDLDKQARKEGGAVHMLNGNHESLNVCGDFRYVTPGAFAESALYSGLQEGELTDWDLLARVRYAVYRPGGPMALELAKNPTVLIVNDTAFAHGGLLPVHANYGIEKLNADVAAWMRADTTPDGGKAAPPFLAMGDSSSVMWNRTQSKEHFPSPNERYTSCRMLSQALEKIGATRLVVGHTPQLSGANCECEGQVWRLDVGMSYGVLNRPVQVLEITRDKDGKDTMAVLSEGGECLASYDEDGLPL</sequence>
<dbReference type="InterPro" id="IPR029052">
    <property type="entry name" value="Metallo-depent_PP-like"/>
</dbReference>
<feature type="domain" description="Calcineurin-like phosphoesterase" evidence="2">
    <location>
        <begin position="78"/>
        <end position="320"/>
    </location>
</feature>
<dbReference type="InterPro" id="IPR041787">
    <property type="entry name" value="MPP_Shelphs"/>
</dbReference>
<evidence type="ECO:0000256" key="1">
    <source>
        <dbReference type="SAM" id="MobiDB-lite"/>
    </source>
</evidence>
<dbReference type="PANTHER" id="PTHR46546">
    <property type="entry name" value="SHEWANELLA-LIKE PROTEIN PHOSPHATASE 1"/>
    <property type="match status" value="1"/>
</dbReference>
<feature type="region of interest" description="Disordered" evidence="1">
    <location>
        <begin position="46"/>
        <end position="73"/>
    </location>
</feature>
<dbReference type="CDD" id="cd07425">
    <property type="entry name" value="MPP_Shelphs"/>
    <property type="match status" value="1"/>
</dbReference>
<organism evidence="3">
    <name type="scientific">Chlamydomonas euryale</name>
    <dbReference type="NCBI Taxonomy" id="1486919"/>
    <lineage>
        <taxon>Eukaryota</taxon>
        <taxon>Viridiplantae</taxon>
        <taxon>Chlorophyta</taxon>
        <taxon>core chlorophytes</taxon>
        <taxon>Chlorophyceae</taxon>
        <taxon>CS clade</taxon>
        <taxon>Chlamydomonadales</taxon>
        <taxon>Chlamydomonadaceae</taxon>
        <taxon>Chlamydomonas</taxon>
    </lineage>
</organism>
<gene>
    <name evidence="3" type="ORF">CEUR00632_LOCUS4066</name>
</gene>
<dbReference type="AlphaFoldDB" id="A0A7R9V5V8"/>
<dbReference type="EMBL" id="HBEC01008847">
    <property type="protein sequence ID" value="CAD8284031.1"/>
    <property type="molecule type" value="Transcribed_RNA"/>
</dbReference>
<name>A0A7R9V5V8_9CHLO</name>
<accession>A0A7R9V5V8</accession>
<proteinExistence type="predicted"/>
<dbReference type="InterPro" id="IPR004843">
    <property type="entry name" value="Calcineurin-like_PHP"/>
</dbReference>
<dbReference type="PANTHER" id="PTHR46546:SF4">
    <property type="entry name" value="SHEWANELLA-LIKE PROTEIN PHOSPHATASE 1"/>
    <property type="match status" value="1"/>
</dbReference>
<evidence type="ECO:0000313" key="3">
    <source>
        <dbReference type="EMBL" id="CAD8284031.1"/>
    </source>
</evidence>
<reference evidence="3" key="1">
    <citation type="submission" date="2021-01" db="EMBL/GenBank/DDBJ databases">
        <authorList>
            <person name="Corre E."/>
            <person name="Pelletier E."/>
            <person name="Niang G."/>
            <person name="Scheremetjew M."/>
            <person name="Finn R."/>
            <person name="Kale V."/>
            <person name="Holt S."/>
            <person name="Cochrane G."/>
            <person name="Meng A."/>
            <person name="Brown T."/>
            <person name="Cohen L."/>
        </authorList>
    </citation>
    <scope>NUCLEOTIDE SEQUENCE</scope>
    <source>
        <strain evidence="3">CCMP219</strain>
    </source>
</reference>
<evidence type="ECO:0000259" key="2">
    <source>
        <dbReference type="Pfam" id="PF00149"/>
    </source>
</evidence>
<dbReference type="PROSITE" id="PS51318">
    <property type="entry name" value="TAT"/>
    <property type="match status" value="1"/>
</dbReference>
<dbReference type="SUPFAM" id="SSF56300">
    <property type="entry name" value="Metallo-dependent phosphatases"/>
    <property type="match status" value="1"/>
</dbReference>
<protein>
    <recommendedName>
        <fullName evidence="2">Calcineurin-like phosphoesterase domain-containing protein</fullName>
    </recommendedName>
</protein>
<dbReference type="GO" id="GO:0016787">
    <property type="term" value="F:hydrolase activity"/>
    <property type="evidence" value="ECO:0007669"/>
    <property type="project" value="InterPro"/>
</dbReference>
<dbReference type="Gene3D" id="3.60.21.10">
    <property type="match status" value="1"/>
</dbReference>